<evidence type="ECO:0000313" key="4">
    <source>
        <dbReference type="Proteomes" id="UP001525961"/>
    </source>
</evidence>
<dbReference type="Gene3D" id="2.160.20.80">
    <property type="entry name" value="E3 ubiquitin-protein ligase SopA"/>
    <property type="match status" value="1"/>
</dbReference>
<evidence type="ECO:0000256" key="1">
    <source>
        <dbReference type="SAM" id="MobiDB-lite"/>
    </source>
</evidence>
<name>A0ABT2NE62_9CYAN</name>
<protein>
    <submittedName>
        <fullName evidence="3">Pentapeptide repeat-containing protein</fullName>
    </submittedName>
</protein>
<feature type="region of interest" description="Disordered" evidence="1">
    <location>
        <begin position="1"/>
        <end position="46"/>
    </location>
</feature>
<evidence type="ECO:0000256" key="2">
    <source>
        <dbReference type="SAM" id="Phobius"/>
    </source>
</evidence>
<evidence type="ECO:0000313" key="3">
    <source>
        <dbReference type="EMBL" id="MCT7979625.1"/>
    </source>
</evidence>
<dbReference type="EMBL" id="JAMXFA010000025">
    <property type="protein sequence ID" value="MCT7979625.1"/>
    <property type="molecule type" value="Genomic_DNA"/>
</dbReference>
<proteinExistence type="predicted"/>
<keyword evidence="2" id="KW-0812">Transmembrane</keyword>
<comment type="caution">
    <text evidence="3">The sequence shown here is derived from an EMBL/GenBank/DDBJ whole genome shotgun (WGS) entry which is preliminary data.</text>
</comment>
<dbReference type="SUPFAM" id="SSF141571">
    <property type="entry name" value="Pentapeptide repeat-like"/>
    <property type="match status" value="1"/>
</dbReference>
<keyword evidence="2" id="KW-1133">Transmembrane helix</keyword>
<feature type="compositionally biased region" description="Low complexity" evidence="1">
    <location>
        <begin position="7"/>
        <end position="24"/>
    </location>
</feature>
<gene>
    <name evidence="3" type="ORF">NG792_18065</name>
</gene>
<dbReference type="InterPro" id="IPR001646">
    <property type="entry name" value="5peptide_repeat"/>
</dbReference>
<feature type="transmembrane region" description="Helical" evidence="2">
    <location>
        <begin position="98"/>
        <end position="117"/>
    </location>
</feature>
<feature type="transmembrane region" description="Helical" evidence="2">
    <location>
        <begin position="124"/>
        <end position="142"/>
    </location>
</feature>
<organism evidence="3 4">
    <name type="scientific">Laspinema olomoucense D3b</name>
    <dbReference type="NCBI Taxonomy" id="2953688"/>
    <lineage>
        <taxon>Bacteria</taxon>
        <taxon>Bacillati</taxon>
        <taxon>Cyanobacteriota</taxon>
        <taxon>Cyanophyceae</taxon>
        <taxon>Oscillatoriophycideae</taxon>
        <taxon>Oscillatoriales</taxon>
        <taxon>Laspinemataceae</taxon>
        <taxon>Laspinema</taxon>
        <taxon>Laspinema olomoucense</taxon>
    </lineage>
</organism>
<sequence>MNPEPNPNSSNPNPRDNSSSGNPSQRGNNPITPEQPLDSMGNATPELQHMSSYNRVTREGVSSSDLLSELDEYQQNLGRQQTSGITLPSLEDDPLPSSPGGVLVLVAIALMVFGLAIDNIFLGFAGAIATFAISLRIIWPNWSRIWIQLVPDPWRAVVIAFVGVLTGIIGLLMLSGSNKEPGSRNIQINWEAIGAVGEIVGALGQILIAIIAVYVAWRQYVISKELTIQQNRITQQQTIDTYFQGVSDLALNEEGLLEDWPQERAIADGRTAAILASVDSEGKAKIIRFLSQSKLLTPLMRDRHLGRPILDGDGGYAEDRVDGVRVIALGVMLAGADLSSTDLRWTELTEANLVRANLQKCDLVKANLSRSLLYEADLSSADINGTRFFYGPVETASPRSRTKRPNYQTGEHTGAVIEKANFSKVERMSESQRYYICAWGGSQTRQTVPGGCEGIPNLLGR</sequence>
<dbReference type="Pfam" id="PF00805">
    <property type="entry name" value="Pentapeptide"/>
    <property type="match status" value="1"/>
</dbReference>
<dbReference type="Proteomes" id="UP001525961">
    <property type="component" value="Unassembled WGS sequence"/>
</dbReference>
<reference evidence="3 4" key="1">
    <citation type="journal article" date="2022" name="Front. Microbiol.">
        <title>High genomic differentiation and limited gene flow indicate recent cryptic speciation within the genus Laspinema (cyanobacteria).</title>
        <authorList>
            <person name="Stanojkovic A."/>
            <person name="Skoupy S."/>
            <person name="Skaloud P."/>
            <person name="Dvorak P."/>
        </authorList>
    </citation>
    <scope>NUCLEOTIDE SEQUENCE [LARGE SCALE GENOMIC DNA]</scope>
    <source>
        <strain evidence="3 4">D3b</strain>
    </source>
</reference>
<dbReference type="RefSeq" id="WP_261236322.1">
    <property type="nucleotide sequence ID" value="NZ_JAMXFA010000025.1"/>
</dbReference>
<keyword evidence="4" id="KW-1185">Reference proteome</keyword>
<keyword evidence="2" id="KW-0472">Membrane</keyword>
<feature type="transmembrane region" description="Helical" evidence="2">
    <location>
        <begin position="195"/>
        <end position="217"/>
    </location>
</feature>
<accession>A0ABT2NE62</accession>
<feature type="transmembrane region" description="Helical" evidence="2">
    <location>
        <begin position="154"/>
        <end position="174"/>
    </location>
</feature>